<evidence type="ECO:0000313" key="5">
    <source>
        <dbReference type="Proteomes" id="UP000680116"/>
    </source>
</evidence>
<dbReference type="InterPro" id="IPR000182">
    <property type="entry name" value="GNAT_dom"/>
</dbReference>
<dbReference type="EMBL" id="OU015430">
    <property type="protein sequence ID" value="CAG4967984.1"/>
    <property type="molecule type" value="Genomic_DNA"/>
</dbReference>
<gene>
    <name evidence="4" type="ORF">LYB30171_00168</name>
</gene>
<dbReference type="PANTHER" id="PTHR43877:SF2">
    <property type="entry name" value="AMINOALKYLPHOSPHONATE N-ACETYLTRANSFERASE-RELATED"/>
    <property type="match status" value="1"/>
</dbReference>
<feature type="domain" description="N-acetyltransferase" evidence="3">
    <location>
        <begin position="6"/>
        <end position="155"/>
    </location>
</feature>
<evidence type="ECO:0000313" key="4">
    <source>
        <dbReference type="EMBL" id="CAG4967984.1"/>
    </source>
</evidence>
<dbReference type="CDD" id="cd04301">
    <property type="entry name" value="NAT_SF"/>
    <property type="match status" value="1"/>
</dbReference>
<name>A0ABN7QYW0_9GAMM</name>
<dbReference type="PROSITE" id="PS51186">
    <property type="entry name" value="GNAT"/>
    <property type="match status" value="1"/>
</dbReference>
<dbReference type="PANTHER" id="PTHR43877">
    <property type="entry name" value="AMINOALKYLPHOSPHONATE N-ACETYLTRANSFERASE-RELATED-RELATED"/>
    <property type="match status" value="1"/>
</dbReference>
<keyword evidence="1" id="KW-0808">Transferase</keyword>
<organism evidence="4 5">
    <name type="scientific">Novilysobacter luteus</name>
    <dbReference type="NCBI Taxonomy" id="2822368"/>
    <lineage>
        <taxon>Bacteria</taxon>
        <taxon>Pseudomonadati</taxon>
        <taxon>Pseudomonadota</taxon>
        <taxon>Gammaproteobacteria</taxon>
        <taxon>Lysobacterales</taxon>
        <taxon>Lysobacteraceae</taxon>
        <taxon>Novilysobacter</taxon>
    </lineage>
</organism>
<proteinExistence type="predicted"/>
<dbReference type="SUPFAM" id="SSF55729">
    <property type="entry name" value="Acyl-CoA N-acyltransferases (Nat)"/>
    <property type="match status" value="1"/>
</dbReference>
<evidence type="ECO:0000256" key="1">
    <source>
        <dbReference type="ARBA" id="ARBA00022679"/>
    </source>
</evidence>
<dbReference type="InterPro" id="IPR016181">
    <property type="entry name" value="Acyl_CoA_acyltransferase"/>
</dbReference>
<keyword evidence="2" id="KW-0012">Acyltransferase</keyword>
<dbReference type="Proteomes" id="UP000680116">
    <property type="component" value="Chromosome"/>
</dbReference>
<keyword evidence="5" id="KW-1185">Reference proteome</keyword>
<sequence>MTASALTFRAATLEDLSAIVALLANDPLGARRENNTSPLPAPYEAAFMAIDRDPNNELIVVDTPDRPVAGVLQLTFVPHITHEGGWRAQIEGVRVAEDQRSGGIGRQLFQWAIDRAKVRGCHLVQLTSDKKRTDAIRFYEGLGFVASHEGLKLHL</sequence>
<accession>A0ABN7QYW0</accession>
<evidence type="ECO:0000259" key="3">
    <source>
        <dbReference type="PROSITE" id="PS51186"/>
    </source>
</evidence>
<dbReference type="InterPro" id="IPR050832">
    <property type="entry name" value="Bact_Acetyltransf"/>
</dbReference>
<dbReference type="Gene3D" id="3.40.630.30">
    <property type="match status" value="1"/>
</dbReference>
<protein>
    <recommendedName>
        <fullName evidence="3">N-acetyltransferase domain-containing protein</fullName>
    </recommendedName>
</protein>
<evidence type="ECO:0000256" key="2">
    <source>
        <dbReference type="ARBA" id="ARBA00023315"/>
    </source>
</evidence>
<dbReference type="RefSeq" id="WP_215219203.1">
    <property type="nucleotide sequence ID" value="NZ_OU015430.1"/>
</dbReference>
<dbReference type="Pfam" id="PF00583">
    <property type="entry name" value="Acetyltransf_1"/>
    <property type="match status" value="1"/>
</dbReference>
<reference evidence="4 5" key="1">
    <citation type="submission" date="2021-04" db="EMBL/GenBank/DDBJ databases">
        <authorList>
            <person name="Rodrigo-Torres L."/>
            <person name="Arahal R. D."/>
            <person name="Lucena T."/>
        </authorList>
    </citation>
    <scope>NUCLEOTIDE SEQUENCE [LARGE SCALE GENOMIC DNA]</scope>
    <source>
        <strain evidence="4 5">CECT 30171</strain>
    </source>
</reference>